<gene>
    <name evidence="2" type="ORF">SAMN05216283_107102</name>
</gene>
<evidence type="ECO:0000256" key="1">
    <source>
        <dbReference type="SAM" id="Phobius"/>
    </source>
</evidence>
<dbReference type="AlphaFoldDB" id="A0A1I2J4Q6"/>
<dbReference type="RefSeq" id="WP_093920438.1">
    <property type="nucleotide sequence ID" value="NZ_FONW01000007.1"/>
</dbReference>
<keyword evidence="1" id="KW-1133">Transmembrane helix</keyword>
<dbReference type="EMBL" id="FONW01000007">
    <property type="protein sequence ID" value="SFF47906.1"/>
    <property type="molecule type" value="Genomic_DNA"/>
</dbReference>
<keyword evidence="3" id="KW-1185">Reference proteome</keyword>
<feature type="transmembrane region" description="Helical" evidence="1">
    <location>
        <begin position="244"/>
        <end position="265"/>
    </location>
</feature>
<name>A0A1I2J4Q6_9BACT</name>
<keyword evidence="1" id="KW-0472">Membrane</keyword>
<reference evidence="2 3" key="1">
    <citation type="submission" date="2016-10" db="EMBL/GenBank/DDBJ databases">
        <authorList>
            <person name="de Groot N.N."/>
        </authorList>
    </citation>
    <scope>NUCLEOTIDE SEQUENCE [LARGE SCALE GENOMIC DNA]</scope>
    <source>
        <strain evidence="2 3">CGMCC 1.9156</strain>
    </source>
</reference>
<sequence>MSLITEISLKKEEIEQKSSPLEVLFFNYLSNDSLHIDFGNKSLSNIEKIACNVFTKSDSNLSEIIAKEQKADSTFELHYCNNLIELSAMVLADPDFEQDNLKNYLNKASLKEGFILSRFANDIELTKNLKVADSIDNLVKQSYLTEDSSDYPKIIIEALKQADDLMDVFVIEKCFEKLVDIHPVVDNKKKVVLLFDAIDSYNDKFELKIKRRIFSFIFIVLALIGSLIAYVIPTFWNKYNLEPLTVVTQIVFSFLLLALTSYFFLFHKIEDNKSLLTRYINKRLVKVNRNLNIDLTEINKIREDFKHE</sequence>
<keyword evidence="1" id="KW-0812">Transmembrane</keyword>
<evidence type="ECO:0000313" key="3">
    <source>
        <dbReference type="Proteomes" id="UP000198964"/>
    </source>
</evidence>
<evidence type="ECO:0000313" key="2">
    <source>
        <dbReference type="EMBL" id="SFF47906.1"/>
    </source>
</evidence>
<accession>A0A1I2J4Q6</accession>
<feature type="transmembrane region" description="Helical" evidence="1">
    <location>
        <begin position="213"/>
        <end position="232"/>
    </location>
</feature>
<proteinExistence type="predicted"/>
<organism evidence="2 3">
    <name type="scientific">Sunxiuqinia elliptica</name>
    <dbReference type="NCBI Taxonomy" id="655355"/>
    <lineage>
        <taxon>Bacteria</taxon>
        <taxon>Pseudomonadati</taxon>
        <taxon>Bacteroidota</taxon>
        <taxon>Bacteroidia</taxon>
        <taxon>Marinilabiliales</taxon>
        <taxon>Prolixibacteraceae</taxon>
        <taxon>Sunxiuqinia</taxon>
    </lineage>
</organism>
<protein>
    <submittedName>
        <fullName evidence="2">Uncharacterized protein</fullName>
    </submittedName>
</protein>
<dbReference type="Proteomes" id="UP000198964">
    <property type="component" value="Unassembled WGS sequence"/>
</dbReference>